<comment type="caution">
    <text evidence="1">The sequence shown here is derived from an EMBL/GenBank/DDBJ whole genome shotgun (WGS) entry which is preliminary data.</text>
</comment>
<organism evidence="1 2">
    <name type="scientific">Trichothecium roseum</name>
    <dbReference type="NCBI Taxonomy" id="47278"/>
    <lineage>
        <taxon>Eukaryota</taxon>
        <taxon>Fungi</taxon>
        <taxon>Dikarya</taxon>
        <taxon>Ascomycota</taxon>
        <taxon>Pezizomycotina</taxon>
        <taxon>Sordariomycetes</taxon>
        <taxon>Hypocreomycetidae</taxon>
        <taxon>Hypocreales</taxon>
        <taxon>Hypocreales incertae sedis</taxon>
        <taxon>Trichothecium</taxon>
    </lineage>
</organism>
<evidence type="ECO:0000313" key="1">
    <source>
        <dbReference type="EMBL" id="KAI9900972.1"/>
    </source>
</evidence>
<sequence>MESISSEIGTGSLGSSRHDLPPEREDRQCASSFGSGSPEVRVVTKLSTKTVLAVAAVCAIYFAQLISLVGAGAQGQTIAAHFHDTANVSWLSAPITILTVVLGPIVSQAADYWGRRWFLILLTLIGAAGSVTVARASSMDMAISGFCLIGTAFGVQPLLHAVISEVLPRRWRAHGQAAVMGSNGLGSITALLAGGALNRTNAAAGNGFRIYFYMAAGWFVLAAALCLAAYRPPPTFHQQKFTTHMERLSQLDWIGYLLMGGGLVLFCIGLSWSKSPYPWSNARVSATFTIGLALGLGLVVYETRYKKDGMFHHGLFAGDRNFSIALFCVFAEGVAFFAANTYFTFQVNELYEKDALLVGARYSIMLICSMIGAGLTGVYCAIKCRVRWVTALAFVIFIIFFIGMATTNRYTDQPVWGYPVLLGFALGMTLTTLVTIAQLSTPPQLISIASGLTISIRSLGGTVGIAVYNTLFTDQLHKLTPKLTQVALEQGLGRDHIRRFVYAIKDQNKTALMNIPGITDAMMREGQVVFKDTYVLAFRNVWVAAGCFVVLAAVASVFLHDKETEFNMEIDAPVEHPTTDKGSLS</sequence>
<accession>A0ACC0V432</accession>
<dbReference type="EMBL" id="CM047943">
    <property type="protein sequence ID" value="KAI9900972.1"/>
    <property type="molecule type" value="Genomic_DNA"/>
</dbReference>
<gene>
    <name evidence="1" type="ORF">N3K66_005234</name>
</gene>
<dbReference type="Proteomes" id="UP001163324">
    <property type="component" value="Chromosome 4"/>
</dbReference>
<evidence type="ECO:0000313" key="2">
    <source>
        <dbReference type="Proteomes" id="UP001163324"/>
    </source>
</evidence>
<protein>
    <submittedName>
        <fullName evidence="1">Uncharacterized protein</fullName>
    </submittedName>
</protein>
<name>A0ACC0V432_9HYPO</name>
<reference evidence="1" key="1">
    <citation type="submission" date="2022-10" db="EMBL/GenBank/DDBJ databases">
        <title>Complete Genome of Trichothecium roseum strain YXFP-22015, a Plant Pathogen Isolated from Citrus.</title>
        <authorList>
            <person name="Wang Y."/>
            <person name="Zhu L."/>
        </authorList>
    </citation>
    <scope>NUCLEOTIDE SEQUENCE</scope>
    <source>
        <strain evidence="1">YXFP-22015</strain>
    </source>
</reference>
<proteinExistence type="predicted"/>
<keyword evidence="2" id="KW-1185">Reference proteome</keyword>